<dbReference type="HOGENOM" id="CLU_2703497_0_0_7"/>
<reference evidence="1 2" key="1">
    <citation type="journal article" date="2012" name="Stand. Genomic Sci.">
        <title>Complete genome sequence of the sulfur compounds oxidizing chemolithoautotroph Sulfuricurvum kujiense type strain (YK-1(T)).</title>
        <authorList>
            <person name="Han C."/>
            <person name="Kotsyurbenko O."/>
            <person name="Chertkov O."/>
            <person name="Held B."/>
            <person name="Lapidus A."/>
            <person name="Nolan M."/>
            <person name="Lucas S."/>
            <person name="Hammon N."/>
            <person name="Deshpande S."/>
            <person name="Cheng J.F."/>
            <person name="Tapia R."/>
            <person name="Goodwin L.A."/>
            <person name="Pitluck S."/>
            <person name="Liolios K."/>
            <person name="Pagani I."/>
            <person name="Ivanova N."/>
            <person name="Mavromatis K."/>
            <person name="Mikhailova N."/>
            <person name="Pati A."/>
            <person name="Chen A."/>
            <person name="Palaniappan K."/>
            <person name="Land M."/>
            <person name="Hauser L."/>
            <person name="Chang Y.J."/>
            <person name="Jeffries C.D."/>
            <person name="Brambilla E.M."/>
            <person name="Rohde M."/>
            <person name="Spring S."/>
            <person name="Sikorski J."/>
            <person name="Goker M."/>
            <person name="Woyke T."/>
            <person name="Bristow J."/>
            <person name="Eisen J.A."/>
            <person name="Markowitz V."/>
            <person name="Hugenholtz P."/>
            <person name="Kyrpides N.C."/>
            <person name="Klenk H.P."/>
            <person name="Detter J.C."/>
        </authorList>
    </citation>
    <scope>NUCLEOTIDE SEQUENCE [LARGE SCALE GENOMIC DNA]</scope>
    <source>
        <strain evidence="2">ATCC BAA-921 / DSM 16994 / JCM 11577 / YK-1</strain>
    </source>
</reference>
<organism evidence="1 2">
    <name type="scientific">Sulfuricurvum kujiense (strain ATCC BAA-921 / DSM 16994 / JCM 11577 / YK-1)</name>
    <dbReference type="NCBI Taxonomy" id="709032"/>
    <lineage>
        <taxon>Bacteria</taxon>
        <taxon>Pseudomonadati</taxon>
        <taxon>Campylobacterota</taxon>
        <taxon>Epsilonproteobacteria</taxon>
        <taxon>Campylobacterales</taxon>
        <taxon>Sulfurimonadaceae</taxon>
        <taxon>Sulfuricurvum</taxon>
    </lineage>
</organism>
<sequence>MTTVIHSIKSVNYLQFLDSLESIEKRIGQTSFIESKIELIQIQLDIFEDIDKMSYQEATDLLNKVKILNNNIR</sequence>
<accession>E4U3P2</accession>
<gene>
    <name evidence="1" type="ordered locus">Sulku_2658</name>
</gene>
<dbReference type="Proteomes" id="UP000008721">
    <property type="component" value="Plasmid pSULKU01"/>
</dbReference>
<evidence type="ECO:0000313" key="2">
    <source>
        <dbReference type="Proteomes" id="UP000008721"/>
    </source>
</evidence>
<evidence type="ECO:0000313" key="1">
    <source>
        <dbReference type="EMBL" id="ADR35308.1"/>
    </source>
</evidence>
<dbReference type="EMBL" id="CP002356">
    <property type="protein sequence ID" value="ADR35308.1"/>
    <property type="molecule type" value="Genomic_DNA"/>
</dbReference>
<protein>
    <submittedName>
        <fullName evidence="1">Uncharacterized protein</fullName>
    </submittedName>
</protein>
<proteinExistence type="predicted"/>
<keyword evidence="2" id="KW-1185">Reference proteome</keyword>
<dbReference type="KEGG" id="sku:Sulku_2658"/>
<dbReference type="AlphaFoldDB" id="E4U3P2"/>
<geneLocation type="plasmid" evidence="1 2">
    <name>pSULKU01</name>
</geneLocation>
<keyword evidence="1" id="KW-0614">Plasmid</keyword>
<name>E4U3P2_SULKY</name>